<feature type="compositionally biased region" description="Basic and acidic residues" evidence="1">
    <location>
        <begin position="104"/>
        <end position="116"/>
    </location>
</feature>
<reference evidence="3" key="1">
    <citation type="submission" date="2020-08" db="EMBL/GenBank/DDBJ databases">
        <title>Multicomponent nature underlies the extraordinary mechanical properties of spider dragline silk.</title>
        <authorList>
            <person name="Kono N."/>
            <person name="Nakamura H."/>
            <person name="Mori M."/>
            <person name="Yoshida Y."/>
            <person name="Ohtoshi R."/>
            <person name="Malay A.D."/>
            <person name="Moran D.A.P."/>
            <person name="Tomita M."/>
            <person name="Numata K."/>
            <person name="Arakawa K."/>
        </authorList>
    </citation>
    <scope>NUCLEOTIDE SEQUENCE</scope>
</reference>
<comment type="caution">
    <text evidence="3">The sequence shown here is derived from an EMBL/GenBank/DDBJ whole genome shotgun (WGS) entry which is preliminary data.</text>
</comment>
<feature type="chain" id="PRO_5036466320" evidence="2">
    <location>
        <begin position="22"/>
        <end position="116"/>
    </location>
</feature>
<dbReference type="OrthoDB" id="6434342at2759"/>
<proteinExistence type="predicted"/>
<dbReference type="Proteomes" id="UP000887013">
    <property type="component" value="Unassembled WGS sequence"/>
</dbReference>
<dbReference type="AlphaFoldDB" id="A0A8X6JLX6"/>
<evidence type="ECO:0000313" key="3">
    <source>
        <dbReference type="EMBL" id="GFS42655.1"/>
    </source>
</evidence>
<keyword evidence="4" id="KW-1185">Reference proteome</keyword>
<name>A0A8X6JLX6_NEPPI</name>
<organism evidence="3 4">
    <name type="scientific">Nephila pilipes</name>
    <name type="common">Giant wood spider</name>
    <name type="synonym">Nephila maculata</name>
    <dbReference type="NCBI Taxonomy" id="299642"/>
    <lineage>
        <taxon>Eukaryota</taxon>
        <taxon>Metazoa</taxon>
        <taxon>Ecdysozoa</taxon>
        <taxon>Arthropoda</taxon>
        <taxon>Chelicerata</taxon>
        <taxon>Arachnida</taxon>
        <taxon>Araneae</taxon>
        <taxon>Araneomorphae</taxon>
        <taxon>Entelegynae</taxon>
        <taxon>Araneoidea</taxon>
        <taxon>Nephilidae</taxon>
        <taxon>Nephila</taxon>
    </lineage>
</organism>
<gene>
    <name evidence="3" type="primary">AVEN_106885_1</name>
    <name evidence="3" type="ORF">NPIL_80761</name>
</gene>
<feature type="signal peptide" evidence="2">
    <location>
        <begin position="1"/>
        <end position="21"/>
    </location>
</feature>
<sequence length="116" mass="13231">MPSRKPRLFVFCAWLQNFVTALSIQGEVAGQPISFHGYGQKPFLPPYGFQPPLILNTQNSIAVFINVYDSFGYAWLERWGQRTGTDWEPSFREKGTGQGVLKGWGERDRNYPSKVT</sequence>
<feature type="region of interest" description="Disordered" evidence="1">
    <location>
        <begin position="86"/>
        <end position="116"/>
    </location>
</feature>
<keyword evidence="2" id="KW-0732">Signal</keyword>
<accession>A0A8X6JLX6</accession>
<evidence type="ECO:0000256" key="2">
    <source>
        <dbReference type="SAM" id="SignalP"/>
    </source>
</evidence>
<evidence type="ECO:0000256" key="1">
    <source>
        <dbReference type="SAM" id="MobiDB-lite"/>
    </source>
</evidence>
<evidence type="ECO:0000313" key="4">
    <source>
        <dbReference type="Proteomes" id="UP000887013"/>
    </source>
</evidence>
<protein>
    <submittedName>
        <fullName evidence="3">Uncharacterized protein</fullName>
    </submittedName>
</protein>
<dbReference type="EMBL" id="BMAW01044076">
    <property type="protein sequence ID" value="GFS42655.1"/>
    <property type="molecule type" value="Genomic_DNA"/>
</dbReference>